<dbReference type="Proteomes" id="UP000446768">
    <property type="component" value="Unassembled WGS sequence"/>
</dbReference>
<dbReference type="RefSeq" id="WP_154377719.1">
    <property type="nucleotide sequence ID" value="NZ_WKJJ01000014.1"/>
</dbReference>
<evidence type="ECO:0000313" key="3">
    <source>
        <dbReference type="Proteomes" id="UP000446768"/>
    </source>
</evidence>
<sequence>MKPITLLLSLLLLCAALPAGAAPYTPANGGDIITTLPRRADPQRQALQALRAQLAANPRNAALAAQLAQQHIVLGRAQADPRHFGQAQAALAPWWNEPAPPAAIRLLRATLLQTAHRYGGALADLDAITRADPGNVQAWLTRATVLAVTGSHAAATASCAHLATMAGELATAACLAGSAGPAGQVAASERLLGTALARAGDVTADELAWAQTAWAELAERRGDANAADARYRAALATAPADTYLLAACADFLLSRGRPAEALALVDAHARTDALLLRRALALQQLGPSLHPRLRADIAELAARFDAAQRRGDRVHQREQAMYTLHLLGDAPTALALARENWAVQKEAADTRILLEAALATRDAGAADTVQQWLMRTGLEDQRLRALSNQFKRPA</sequence>
<organism evidence="2 3">
    <name type="scientific">Pseudoduganella rivuli</name>
    <dbReference type="NCBI Taxonomy" id="2666085"/>
    <lineage>
        <taxon>Bacteria</taxon>
        <taxon>Pseudomonadati</taxon>
        <taxon>Pseudomonadota</taxon>
        <taxon>Betaproteobacteria</taxon>
        <taxon>Burkholderiales</taxon>
        <taxon>Oxalobacteraceae</taxon>
        <taxon>Telluria group</taxon>
        <taxon>Pseudoduganella</taxon>
    </lineage>
</organism>
<evidence type="ECO:0008006" key="4">
    <source>
        <dbReference type="Google" id="ProtNLM"/>
    </source>
</evidence>
<evidence type="ECO:0000256" key="1">
    <source>
        <dbReference type="SAM" id="SignalP"/>
    </source>
</evidence>
<keyword evidence="3" id="KW-1185">Reference proteome</keyword>
<keyword evidence="1" id="KW-0732">Signal</keyword>
<accession>A0A7X2IQG9</accession>
<dbReference type="AlphaFoldDB" id="A0A7X2IQG9"/>
<gene>
    <name evidence="2" type="ORF">GJ700_21500</name>
</gene>
<dbReference type="EMBL" id="WKJJ01000014">
    <property type="protein sequence ID" value="MRV74286.1"/>
    <property type="molecule type" value="Genomic_DNA"/>
</dbReference>
<protein>
    <recommendedName>
        <fullName evidence="4">Tetratricopeptide repeat protein</fullName>
    </recommendedName>
</protein>
<reference evidence="2 3" key="1">
    <citation type="submission" date="2019-11" db="EMBL/GenBank/DDBJ databases">
        <title>Novel species isolated from a subtropical stream in China.</title>
        <authorList>
            <person name="Lu H."/>
        </authorList>
    </citation>
    <scope>NUCLEOTIDE SEQUENCE [LARGE SCALE GENOMIC DNA]</scope>
    <source>
        <strain evidence="2 3">FT92W</strain>
    </source>
</reference>
<dbReference type="SUPFAM" id="SSF48452">
    <property type="entry name" value="TPR-like"/>
    <property type="match status" value="1"/>
</dbReference>
<evidence type="ECO:0000313" key="2">
    <source>
        <dbReference type="EMBL" id="MRV74286.1"/>
    </source>
</evidence>
<comment type="caution">
    <text evidence="2">The sequence shown here is derived from an EMBL/GenBank/DDBJ whole genome shotgun (WGS) entry which is preliminary data.</text>
</comment>
<proteinExistence type="predicted"/>
<feature type="signal peptide" evidence="1">
    <location>
        <begin position="1"/>
        <end position="21"/>
    </location>
</feature>
<feature type="chain" id="PRO_5031546924" description="Tetratricopeptide repeat protein" evidence="1">
    <location>
        <begin position="22"/>
        <end position="394"/>
    </location>
</feature>
<name>A0A7X2IQG9_9BURK</name>
<dbReference type="Gene3D" id="1.25.40.10">
    <property type="entry name" value="Tetratricopeptide repeat domain"/>
    <property type="match status" value="1"/>
</dbReference>
<dbReference type="InterPro" id="IPR011990">
    <property type="entry name" value="TPR-like_helical_dom_sf"/>
</dbReference>